<dbReference type="EMBL" id="JACIJN010000006">
    <property type="protein sequence ID" value="MBB5726193.1"/>
    <property type="molecule type" value="Genomic_DNA"/>
</dbReference>
<feature type="transmembrane region" description="Helical" evidence="1">
    <location>
        <begin position="47"/>
        <end position="68"/>
    </location>
</feature>
<name>A0ABR6N5Y2_9SPHN</name>
<proteinExistence type="predicted"/>
<dbReference type="Proteomes" id="UP000560131">
    <property type="component" value="Unassembled WGS sequence"/>
</dbReference>
<evidence type="ECO:0000256" key="1">
    <source>
        <dbReference type="SAM" id="Phobius"/>
    </source>
</evidence>
<comment type="caution">
    <text evidence="2">The sequence shown here is derived from an EMBL/GenBank/DDBJ whole genome shotgun (WGS) entry which is preliminary data.</text>
</comment>
<evidence type="ECO:0008006" key="4">
    <source>
        <dbReference type="Google" id="ProtNLM"/>
    </source>
</evidence>
<accession>A0ABR6N5Y2</accession>
<sequence>MTDARDIIRRTTIELGPLRITREYRCAPPGPHYPFYEPARVRSGGGWRAAGVLGVVLAVSAGGLSMAATRAPPVRTRAYAVSVPVPQQVIAPPPPVVEARAVRAVVPRAVTAPVVKKVVADEVPLGSGSRTAAIAAALHSGEVQEWYESAGQVHGFVVAGAAEAEGGRTCRALSVLTRAPGGADRVDQRRECLPAG</sequence>
<keyword evidence="1" id="KW-0472">Membrane</keyword>
<evidence type="ECO:0000313" key="3">
    <source>
        <dbReference type="Proteomes" id="UP000560131"/>
    </source>
</evidence>
<keyword evidence="1" id="KW-1133">Transmembrane helix</keyword>
<evidence type="ECO:0000313" key="2">
    <source>
        <dbReference type="EMBL" id="MBB5726193.1"/>
    </source>
</evidence>
<keyword evidence="3" id="KW-1185">Reference proteome</keyword>
<reference evidence="2 3" key="1">
    <citation type="submission" date="2020-08" db="EMBL/GenBank/DDBJ databases">
        <title>Genomic Encyclopedia of Type Strains, Phase IV (KMG-IV): sequencing the most valuable type-strain genomes for metagenomic binning, comparative biology and taxonomic classification.</title>
        <authorList>
            <person name="Goeker M."/>
        </authorList>
    </citation>
    <scope>NUCLEOTIDE SEQUENCE [LARGE SCALE GENOMIC DNA]</scope>
    <source>
        <strain evidence="2 3">DSM 101535</strain>
    </source>
</reference>
<protein>
    <recommendedName>
        <fullName evidence="4">PASTA domain-containing protein</fullName>
    </recommendedName>
</protein>
<gene>
    <name evidence="2" type="ORF">FHS97_002129</name>
</gene>
<organism evidence="2 3">
    <name type="scientific">Sphingomonas endophytica</name>
    <dbReference type="NCBI Taxonomy" id="869719"/>
    <lineage>
        <taxon>Bacteria</taxon>
        <taxon>Pseudomonadati</taxon>
        <taxon>Pseudomonadota</taxon>
        <taxon>Alphaproteobacteria</taxon>
        <taxon>Sphingomonadales</taxon>
        <taxon>Sphingomonadaceae</taxon>
        <taxon>Sphingomonas</taxon>
    </lineage>
</organism>
<keyword evidence="1" id="KW-0812">Transmembrane</keyword>
<dbReference type="RefSeq" id="WP_184036929.1">
    <property type="nucleotide sequence ID" value="NZ_BAABAR010000020.1"/>
</dbReference>